<dbReference type="AlphaFoldDB" id="A0A6N2C7H4"/>
<organism evidence="1">
    <name type="scientific">Solanum chilense</name>
    <name type="common">Tomato</name>
    <name type="synonym">Lycopersicon chilense</name>
    <dbReference type="NCBI Taxonomy" id="4083"/>
    <lineage>
        <taxon>Eukaryota</taxon>
        <taxon>Viridiplantae</taxon>
        <taxon>Streptophyta</taxon>
        <taxon>Embryophyta</taxon>
        <taxon>Tracheophyta</taxon>
        <taxon>Spermatophyta</taxon>
        <taxon>Magnoliopsida</taxon>
        <taxon>eudicotyledons</taxon>
        <taxon>Gunneridae</taxon>
        <taxon>Pentapetalae</taxon>
        <taxon>asterids</taxon>
        <taxon>lamiids</taxon>
        <taxon>Solanales</taxon>
        <taxon>Solanaceae</taxon>
        <taxon>Solanoideae</taxon>
        <taxon>Solaneae</taxon>
        <taxon>Solanum</taxon>
        <taxon>Solanum subgen. Lycopersicon</taxon>
    </lineage>
</organism>
<dbReference type="EMBL" id="RXGB01001019">
    <property type="protein sequence ID" value="TMX00704.1"/>
    <property type="molecule type" value="Genomic_DNA"/>
</dbReference>
<protein>
    <submittedName>
        <fullName evidence="1">Uncharacterized protein</fullName>
    </submittedName>
</protein>
<sequence length="79" mass="8975">ASSDQQPLNELSLICRPPKFKAEEDYEGERSRLNINFIGANNSKSSALSVDKIYSDSDMHNRLVIMVAWIPNNRPQIQL</sequence>
<accession>A0A6N2C7H4</accession>
<feature type="non-terminal residue" evidence="1">
    <location>
        <position position="1"/>
    </location>
</feature>
<comment type="caution">
    <text evidence="1">The sequence shown here is derived from an EMBL/GenBank/DDBJ whole genome shotgun (WGS) entry which is preliminary data.</text>
</comment>
<name>A0A6N2C7H4_SOLCI</name>
<proteinExistence type="predicted"/>
<gene>
    <name evidence="1" type="ORF">EJD97_000293</name>
</gene>
<evidence type="ECO:0000313" key="1">
    <source>
        <dbReference type="EMBL" id="TMX00704.1"/>
    </source>
</evidence>
<reference evidence="1" key="1">
    <citation type="submission" date="2019-05" db="EMBL/GenBank/DDBJ databases">
        <title>The de novo reference genome and transcriptome assemblies of the wild tomato species Solanum chilense.</title>
        <authorList>
            <person name="Stam R."/>
            <person name="Nosenko T."/>
            <person name="Hoerger A.C."/>
            <person name="Stephan W."/>
            <person name="Seidel M.A."/>
            <person name="Kuhn J.M.M."/>
            <person name="Haberer G."/>
            <person name="Tellier A."/>
        </authorList>
    </citation>
    <scope>NUCLEOTIDE SEQUENCE</scope>
    <source>
        <tissue evidence="1">Mature leaves</tissue>
    </source>
</reference>